<feature type="modified residue" description="4-aspartylphosphate" evidence="14">
    <location>
        <position position="706"/>
    </location>
</feature>
<dbReference type="InterPro" id="IPR036641">
    <property type="entry name" value="HPT_dom_sf"/>
</dbReference>
<dbReference type="PRINTS" id="PR00344">
    <property type="entry name" value="BCTRLSENSOR"/>
</dbReference>
<dbReference type="SMART" id="SM00388">
    <property type="entry name" value="HisKA"/>
    <property type="match status" value="1"/>
</dbReference>
<keyword evidence="20" id="KW-1185">Reference proteome</keyword>
<dbReference type="InterPro" id="IPR008207">
    <property type="entry name" value="Sig_transdc_His_kin_Hpt_dom"/>
</dbReference>
<dbReference type="SMART" id="SM00387">
    <property type="entry name" value="HATPase_c"/>
    <property type="match status" value="1"/>
</dbReference>
<evidence type="ECO:0000256" key="8">
    <source>
        <dbReference type="ARBA" id="ARBA00022741"/>
    </source>
</evidence>
<name>A0A2T1HZJ1_9HYPH</name>
<dbReference type="CDD" id="cd17546">
    <property type="entry name" value="REC_hyHK_CKI1_RcsC-like"/>
    <property type="match status" value="1"/>
</dbReference>
<evidence type="ECO:0000256" key="3">
    <source>
        <dbReference type="ARBA" id="ARBA00012438"/>
    </source>
</evidence>
<dbReference type="CDD" id="cd16922">
    <property type="entry name" value="HATPase_EvgS-ArcB-TorS-like"/>
    <property type="match status" value="1"/>
</dbReference>
<dbReference type="SUPFAM" id="SSF47384">
    <property type="entry name" value="Homodimeric domain of signal transducing histidine kinase"/>
    <property type="match status" value="1"/>
</dbReference>
<dbReference type="Pfam" id="PF01627">
    <property type="entry name" value="Hpt"/>
    <property type="match status" value="1"/>
</dbReference>
<evidence type="ECO:0000256" key="5">
    <source>
        <dbReference type="ARBA" id="ARBA00022553"/>
    </source>
</evidence>
<feature type="domain" description="Histidine kinase" evidence="16">
    <location>
        <begin position="290"/>
        <end position="509"/>
    </location>
</feature>
<keyword evidence="7" id="KW-0812">Transmembrane</keyword>
<dbReference type="Gene3D" id="3.40.50.2300">
    <property type="match status" value="1"/>
</dbReference>
<keyword evidence="8" id="KW-0547">Nucleotide-binding</keyword>
<dbReference type="SMART" id="SM00448">
    <property type="entry name" value="REC"/>
    <property type="match status" value="1"/>
</dbReference>
<evidence type="ECO:0000256" key="1">
    <source>
        <dbReference type="ARBA" id="ARBA00000085"/>
    </source>
</evidence>
<protein>
    <recommendedName>
        <fullName evidence="3">histidine kinase</fullName>
        <ecNumber evidence="3">2.7.13.3</ecNumber>
    </recommendedName>
</protein>
<keyword evidence="5 14" id="KW-0597">Phosphoprotein</keyword>
<feature type="region of interest" description="Disordered" evidence="15">
    <location>
        <begin position="779"/>
        <end position="807"/>
    </location>
</feature>
<dbReference type="InterPro" id="IPR001789">
    <property type="entry name" value="Sig_transdc_resp-reg_receiver"/>
</dbReference>
<dbReference type="InterPro" id="IPR003661">
    <property type="entry name" value="HisK_dim/P_dom"/>
</dbReference>
<dbReference type="PANTHER" id="PTHR45339">
    <property type="entry name" value="HYBRID SIGNAL TRANSDUCTION HISTIDINE KINASE J"/>
    <property type="match status" value="1"/>
</dbReference>
<evidence type="ECO:0000313" key="19">
    <source>
        <dbReference type="EMBL" id="PSC06869.1"/>
    </source>
</evidence>
<keyword evidence="10" id="KW-0067">ATP-binding</keyword>
<keyword evidence="9 19" id="KW-0418">Kinase</keyword>
<evidence type="ECO:0000256" key="14">
    <source>
        <dbReference type="PROSITE-ProRule" id="PRU00169"/>
    </source>
</evidence>
<dbReference type="Pfam" id="PF00512">
    <property type="entry name" value="HisKA"/>
    <property type="match status" value="1"/>
</dbReference>
<dbReference type="Pfam" id="PF00072">
    <property type="entry name" value="Response_reg"/>
    <property type="match status" value="1"/>
</dbReference>
<dbReference type="SMART" id="SM00304">
    <property type="entry name" value="HAMP"/>
    <property type="match status" value="1"/>
</dbReference>
<comment type="subcellular location">
    <subcellularLocation>
        <location evidence="2">Cell membrane</location>
        <topology evidence="2">Multi-pass membrane protein</topology>
    </subcellularLocation>
</comment>
<organism evidence="19 20">
    <name type="scientific">Alsobacter soli</name>
    <dbReference type="NCBI Taxonomy" id="2109933"/>
    <lineage>
        <taxon>Bacteria</taxon>
        <taxon>Pseudomonadati</taxon>
        <taxon>Pseudomonadota</taxon>
        <taxon>Alphaproteobacteria</taxon>
        <taxon>Hyphomicrobiales</taxon>
        <taxon>Alsobacteraceae</taxon>
        <taxon>Alsobacter</taxon>
    </lineage>
</organism>
<dbReference type="Proteomes" id="UP000239772">
    <property type="component" value="Unassembled WGS sequence"/>
</dbReference>
<dbReference type="InterPro" id="IPR036890">
    <property type="entry name" value="HATPase_C_sf"/>
</dbReference>
<reference evidence="20" key="1">
    <citation type="submission" date="2018-03" db="EMBL/GenBank/DDBJ databases">
        <authorList>
            <person name="Sun L."/>
            <person name="Liu H."/>
            <person name="Chen W."/>
            <person name="Huang K."/>
            <person name="Liu W."/>
            <person name="Gao X."/>
        </authorList>
    </citation>
    <scope>NUCLEOTIDE SEQUENCE [LARGE SCALE GENOMIC DNA]</scope>
    <source>
        <strain evidence="20">SH9</strain>
    </source>
</reference>
<dbReference type="PROSITE" id="PS50109">
    <property type="entry name" value="HIS_KIN"/>
    <property type="match status" value="1"/>
</dbReference>
<dbReference type="EMBL" id="PVZS01000001">
    <property type="protein sequence ID" value="PSC06869.1"/>
    <property type="molecule type" value="Genomic_DNA"/>
</dbReference>
<sequence length="929" mass="96949">MAEILSDAPSGRFRSIRTKLALLVAAAIGLAAAVSTALAIVHTVQLAVSSEQSVLMNTARVFAAAVSKGVQAGDQAAIYEALAGIRKFEGAGDQIEFVGVEDLDGRPLADLGSAPRLMRDARVEPGFASDLWSILSSRTLQASAPVGEPGYPPVARLIVIKTSDGLLEAVRTTLLVSVVSGLVALALGLLAASRLQRAITRPVVDLAATMARVRDGHDFRVAAKAAANDEVGQLVGSFNAMIAGIRERDVQLALHRERLEQDVSDRTRDLNLAKIAAENANAAKSDFLATMSHEIRTPMNGMLVMAELLTAGDLPARQRRYAEVIARSGQSLLAIINDILDFSKVEAGKMDIERIPVDPAETADTVLSLFWERAQKKGLDLAAQVAPDTPAHILADPVRLNQVIGNLVNNALKFTESGHVLLSIGRDPHDPSRLRFAVTDTGIGIPEDKIAGLFSAFTQVDQSTTRKFGGTGLGLAICKRLVEAMGGAMRVTSDVGRGSTFAFSIPVEGAATRTLARVPLVRGRAPRAIVAVRGEATARVVADLLAACGYAVERREADALAGAGLPECELLFAEGAVLAQGLAGTRPARVVALTTLGDGSERRLEARGLADAILARPLAHADLALLSEGLALGAGLAVSRPDRGGRERALPQFTGCRVLVADDSAVNREVAVEALARLGVQADVAADGREAIAAAERGGIHLILMDGSMPEIDGFEAARRIREAEGREGRARLPILALTAHVVGSAADLWRTAGMDGVLHKPFTIAALAESLSGFLEPAGQGAVAPQRHGASTQEPDPPSPAEGEGSATLLDQETFGELEAMAGADGGAFLRRVAGLYLEHAPRALAQLEASLGGDAADQARAAHALKSMSFNIGAAAVAGAAGACEAKARENQDSVSQEEAQELRLLLDATLEALRSRVFSAGGQEAA</sequence>
<dbReference type="PROSITE" id="PS50110">
    <property type="entry name" value="RESPONSE_REGULATORY"/>
    <property type="match status" value="1"/>
</dbReference>
<dbReference type="CDD" id="cd06225">
    <property type="entry name" value="HAMP"/>
    <property type="match status" value="1"/>
</dbReference>
<dbReference type="Gene3D" id="6.10.340.10">
    <property type="match status" value="1"/>
</dbReference>
<dbReference type="InterPro" id="IPR005467">
    <property type="entry name" value="His_kinase_dom"/>
</dbReference>
<dbReference type="GO" id="GO:0005886">
    <property type="term" value="C:plasma membrane"/>
    <property type="evidence" value="ECO:0007669"/>
    <property type="project" value="UniProtKB-SubCell"/>
</dbReference>
<evidence type="ECO:0000256" key="11">
    <source>
        <dbReference type="ARBA" id="ARBA00022989"/>
    </source>
</evidence>
<evidence type="ECO:0000256" key="6">
    <source>
        <dbReference type="ARBA" id="ARBA00022679"/>
    </source>
</evidence>
<dbReference type="SUPFAM" id="SSF52172">
    <property type="entry name" value="CheY-like"/>
    <property type="match status" value="1"/>
</dbReference>
<evidence type="ECO:0000256" key="13">
    <source>
        <dbReference type="ARBA" id="ARBA00023136"/>
    </source>
</evidence>
<gene>
    <name evidence="19" type="ORF">SLNSH_00325</name>
</gene>
<dbReference type="InterPro" id="IPR004358">
    <property type="entry name" value="Sig_transdc_His_kin-like_C"/>
</dbReference>
<evidence type="ECO:0000256" key="2">
    <source>
        <dbReference type="ARBA" id="ARBA00004651"/>
    </source>
</evidence>
<dbReference type="FunFam" id="1.10.287.130:FF:000004">
    <property type="entry name" value="Ethylene receptor 1"/>
    <property type="match status" value="1"/>
</dbReference>
<dbReference type="AlphaFoldDB" id="A0A2T1HZJ1"/>
<dbReference type="CDD" id="cd00082">
    <property type="entry name" value="HisKA"/>
    <property type="match status" value="1"/>
</dbReference>
<dbReference type="Pfam" id="PF00672">
    <property type="entry name" value="HAMP"/>
    <property type="match status" value="1"/>
</dbReference>
<evidence type="ECO:0000259" key="16">
    <source>
        <dbReference type="PROSITE" id="PS50109"/>
    </source>
</evidence>
<evidence type="ECO:0000259" key="18">
    <source>
        <dbReference type="PROSITE" id="PS50885"/>
    </source>
</evidence>
<dbReference type="Pfam" id="PF02518">
    <property type="entry name" value="HATPase_c"/>
    <property type="match status" value="1"/>
</dbReference>
<dbReference type="SUPFAM" id="SSF55874">
    <property type="entry name" value="ATPase domain of HSP90 chaperone/DNA topoisomerase II/histidine kinase"/>
    <property type="match status" value="1"/>
</dbReference>
<dbReference type="PANTHER" id="PTHR45339:SF1">
    <property type="entry name" value="HYBRID SIGNAL TRANSDUCTION HISTIDINE KINASE J"/>
    <property type="match status" value="1"/>
</dbReference>
<dbReference type="InterPro" id="IPR011006">
    <property type="entry name" value="CheY-like_superfamily"/>
</dbReference>
<evidence type="ECO:0000256" key="15">
    <source>
        <dbReference type="SAM" id="MobiDB-lite"/>
    </source>
</evidence>
<comment type="catalytic activity">
    <reaction evidence="1">
        <text>ATP + protein L-histidine = ADP + protein N-phospho-L-histidine.</text>
        <dbReference type="EC" id="2.7.13.3"/>
    </reaction>
</comment>
<dbReference type="InterPro" id="IPR036097">
    <property type="entry name" value="HisK_dim/P_sf"/>
</dbReference>
<dbReference type="Gene3D" id="1.10.287.130">
    <property type="match status" value="1"/>
</dbReference>
<keyword evidence="11" id="KW-1133">Transmembrane helix</keyword>
<dbReference type="RefSeq" id="WP_106334654.1">
    <property type="nucleotide sequence ID" value="NZ_PVZS01000001.1"/>
</dbReference>
<keyword evidence="6" id="KW-0808">Transferase</keyword>
<dbReference type="Gene3D" id="1.20.120.160">
    <property type="entry name" value="HPT domain"/>
    <property type="match status" value="1"/>
</dbReference>
<comment type="caution">
    <text evidence="19">The sequence shown here is derived from an EMBL/GenBank/DDBJ whole genome shotgun (WGS) entry which is preliminary data.</text>
</comment>
<evidence type="ECO:0000256" key="10">
    <source>
        <dbReference type="ARBA" id="ARBA00022840"/>
    </source>
</evidence>
<dbReference type="GO" id="GO:0000155">
    <property type="term" value="F:phosphorelay sensor kinase activity"/>
    <property type="evidence" value="ECO:0007669"/>
    <property type="project" value="InterPro"/>
</dbReference>
<dbReference type="InterPro" id="IPR003660">
    <property type="entry name" value="HAMP_dom"/>
</dbReference>
<dbReference type="SUPFAM" id="SSF158472">
    <property type="entry name" value="HAMP domain-like"/>
    <property type="match status" value="1"/>
</dbReference>
<dbReference type="InterPro" id="IPR003594">
    <property type="entry name" value="HATPase_dom"/>
</dbReference>
<evidence type="ECO:0000256" key="12">
    <source>
        <dbReference type="ARBA" id="ARBA00023012"/>
    </source>
</evidence>
<evidence type="ECO:0000256" key="7">
    <source>
        <dbReference type="ARBA" id="ARBA00022692"/>
    </source>
</evidence>
<evidence type="ECO:0000256" key="9">
    <source>
        <dbReference type="ARBA" id="ARBA00022777"/>
    </source>
</evidence>
<dbReference type="SUPFAM" id="SSF47226">
    <property type="entry name" value="Histidine-containing phosphotransfer domain, HPT domain"/>
    <property type="match status" value="1"/>
</dbReference>
<keyword evidence="13" id="KW-0472">Membrane</keyword>
<proteinExistence type="predicted"/>
<accession>A0A2T1HZJ1</accession>
<keyword evidence="4" id="KW-1003">Cell membrane</keyword>
<dbReference type="Gene3D" id="3.30.565.10">
    <property type="entry name" value="Histidine kinase-like ATPase, C-terminal domain"/>
    <property type="match status" value="1"/>
</dbReference>
<dbReference type="FunFam" id="3.30.565.10:FF:000010">
    <property type="entry name" value="Sensor histidine kinase RcsC"/>
    <property type="match status" value="1"/>
</dbReference>
<dbReference type="GO" id="GO:0005524">
    <property type="term" value="F:ATP binding"/>
    <property type="evidence" value="ECO:0007669"/>
    <property type="project" value="UniProtKB-KW"/>
</dbReference>
<feature type="domain" description="Response regulatory" evidence="17">
    <location>
        <begin position="657"/>
        <end position="776"/>
    </location>
</feature>
<feature type="domain" description="HAMP" evidence="18">
    <location>
        <begin position="197"/>
        <end position="250"/>
    </location>
</feature>
<evidence type="ECO:0000313" key="20">
    <source>
        <dbReference type="Proteomes" id="UP000239772"/>
    </source>
</evidence>
<keyword evidence="12" id="KW-0902">Two-component regulatory system</keyword>
<evidence type="ECO:0000259" key="17">
    <source>
        <dbReference type="PROSITE" id="PS50110"/>
    </source>
</evidence>
<dbReference type="PROSITE" id="PS50885">
    <property type="entry name" value="HAMP"/>
    <property type="match status" value="1"/>
</dbReference>
<dbReference type="OrthoDB" id="9789782at2"/>
<evidence type="ECO:0000256" key="4">
    <source>
        <dbReference type="ARBA" id="ARBA00022475"/>
    </source>
</evidence>
<dbReference type="EC" id="2.7.13.3" evidence="3"/>